<evidence type="ECO:0000313" key="3">
    <source>
        <dbReference type="Proteomes" id="UP000095598"/>
    </source>
</evidence>
<organism evidence="2 3">
    <name type="scientific">Anaerostipes hadrus</name>
    <dbReference type="NCBI Taxonomy" id="649756"/>
    <lineage>
        <taxon>Bacteria</taxon>
        <taxon>Bacillati</taxon>
        <taxon>Bacillota</taxon>
        <taxon>Clostridia</taxon>
        <taxon>Lachnospirales</taxon>
        <taxon>Lachnospiraceae</taxon>
        <taxon>Anaerostipes</taxon>
    </lineage>
</organism>
<dbReference type="Proteomes" id="UP000095598">
    <property type="component" value="Unassembled WGS sequence"/>
</dbReference>
<gene>
    <name evidence="2" type="ORF">ERS852425_00169</name>
</gene>
<dbReference type="RefSeq" id="WP_055257534.1">
    <property type="nucleotide sequence ID" value="NZ_CYXT01000001.1"/>
</dbReference>
<dbReference type="InterPro" id="IPR036390">
    <property type="entry name" value="WH_DNA-bd_sf"/>
</dbReference>
<dbReference type="InterPro" id="IPR036388">
    <property type="entry name" value="WH-like_DNA-bd_sf"/>
</dbReference>
<dbReference type="InterPro" id="IPR000485">
    <property type="entry name" value="AsnC-type_HTH_dom"/>
</dbReference>
<dbReference type="SUPFAM" id="SSF46785">
    <property type="entry name" value="Winged helix' DNA-binding domain"/>
    <property type="match status" value="1"/>
</dbReference>
<evidence type="ECO:0000313" key="2">
    <source>
        <dbReference type="EMBL" id="CUM71230.1"/>
    </source>
</evidence>
<sequence length="484" mass="54653">MVEETMFSGESKNIEYKVSLPDKSEKYMKTIVAFANTQGGKLIVGVDDKTHQIVGVENDVLFQLMDGIANAVSDSCVPQIIPDIEPQTVDGKTVIVVSVEAGKNRPYYLKSKGKDNGTYIRVAGTSRQAFPEKIKELEMEGARISWDELTCVGYPVSEEATEKLCQDIEKFRKKAGMAEHSVKKEQLINWKILKQSEGQLLATNAYALLTSDYFSFAKTQCAVFKGTDRAVFLDKREFTGPIYTQIEEAVDFVLRNIRLGATIDGLVRKEKYELPPEAIREMIINAHCHRNLLDESCIQVAVYDDRLEVTSPGGLYNGLTYEEVMNGHSKIRNKGIANIFSQMGLVEAWGSGIKRILNAAEEYGLPRPRFQEFDNMFRVEVFRNSFPMTNEKESIGEASEKHRRSIGEASEAEWRTDLNDTQQKIIKLLSEDHQLSAVKLAEKIGVASRNIENNIKKLKEYGILIRHGSPKNGYWEIVDKDLQE</sequence>
<dbReference type="Gene3D" id="3.30.565.60">
    <property type="match status" value="1"/>
</dbReference>
<name>A0A173R011_ANAHA</name>
<dbReference type="EMBL" id="CYXT01000001">
    <property type="protein sequence ID" value="CUM71230.1"/>
    <property type="molecule type" value="Genomic_DNA"/>
</dbReference>
<dbReference type="AlphaFoldDB" id="A0A173R011"/>
<protein>
    <submittedName>
        <fullName evidence="2">Uncharacterized protein conserved in archaea</fullName>
    </submittedName>
</protein>
<dbReference type="Pfam" id="PF04326">
    <property type="entry name" value="SLFN_AlbA_2"/>
    <property type="match status" value="1"/>
</dbReference>
<dbReference type="InterPro" id="IPR038461">
    <property type="entry name" value="Schlafen_AlbA_2_dom_sf"/>
</dbReference>
<dbReference type="CDD" id="cd00090">
    <property type="entry name" value="HTH_ARSR"/>
    <property type="match status" value="1"/>
</dbReference>
<feature type="domain" description="Schlafen AlbA-2" evidence="1">
    <location>
        <begin position="10"/>
        <end position="128"/>
    </location>
</feature>
<dbReference type="PRINTS" id="PR00033">
    <property type="entry name" value="HTHASNC"/>
</dbReference>
<accession>A0A173R011</accession>
<dbReference type="GO" id="GO:0043565">
    <property type="term" value="F:sequence-specific DNA binding"/>
    <property type="evidence" value="ECO:0007669"/>
    <property type="project" value="InterPro"/>
</dbReference>
<evidence type="ECO:0000259" key="1">
    <source>
        <dbReference type="Pfam" id="PF04326"/>
    </source>
</evidence>
<proteinExistence type="predicted"/>
<dbReference type="PANTHER" id="PTHR30595:SF6">
    <property type="entry name" value="SCHLAFEN ALBA-2 DOMAIN-CONTAINING PROTEIN"/>
    <property type="match status" value="1"/>
</dbReference>
<dbReference type="Gene3D" id="1.10.10.10">
    <property type="entry name" value="Winged helix-like DNA-binding domain superfamily/Winged helix DNA-binding domain"/>
    <property type="match status" value="1"/>
</dbReference>
<reference evidence="2 3" key="1">
    <citation type="submission" date="2015-09" db="EMBL/GenBank/DDBJ databases">
        <authorList>
            <consortium name="Pathogen Informatics"/>
        </authorList>
    </citation>
    <scope>NUCLEOTIDE SEQUENCE [LARGE SCALE GENOMIC DNA]</scope>
    <source>
        <strain evidence="2 3">2789STDY5608868</strain>
    </source>
</reference>
<dbReference type="Pfam" id="PF13749">
    <property type="entry name" value="HATPase_c_4"/>
    <property type="match status" value="1"/>
</dbReference>
<dbReference type="Gene3D" id="3.30.950.30">
    <property type="entry name" value="Schlafen, AAA domain"/>
    <property type="match status" value="1"/>
</dbReference>
<dbReference type="InterPro" id="IPR038475">
    <property type="entry name" value="RecG_C_sf"/>
</dbReference>
<dbReference type="Pfam" id="PF13412">
    <property type="entry name" value="HTH_24"/>
    <property type="match status" value="1"/>
</dbReference>
<dbReference type="InterPro" id="IPR011991">
    <property type="entry name" value="ArsR-like_HTH"/>
</dbReference>
<dbReference type="PANTHER" id="PTHR30595">
    <property type="entry name" value="GLPR-RELATED TRANSCRIPTIONAL REPRESSOR"/>
    <property type="match status" value="1"/>
</dbReference>
<dbReference type="InterPro" id="IPR007421">
    <property type="entry name" value="Schlafen_AlbA_2_dom"/>
</dbReference>